<feature type="transmembrane region" description="Helical" evidence="1">
    <location>
        <begin position="131"/>
        <end position="151"/>
    </location>
</feature>
<proteinExistence type="predicted"/>
<gene>
    <name evidence="2" type="ORF">UX05_C0004G0022</name>
</gene>
<dbReference type="PANTHER" id="PTHR36833:SF2">
    <property type="entry name" value="SLR0610 PROTEIN"/>
    <property type="match status" value="1"/>
</dbReference>
<feature type="transmembrane region" description="Helical" evidence="1">
    <location>
        <begin position="188"/>
        <end position="208"/>
    </location>
</feature>
<accession>A0A0G1PC88</accession>
<keyword evidence="1" id="KW-0472">Membrane</keyword>
<organism evidence="2 3">
    <name type="scientific">Candidatus Amesbacteria bacterium GW2011_GWC2_45_19</name>
    <dbReference type="NCBI Taxonomy" id="1618366"/>
    <lineage>
        <taxon>Bacteria</taxon>
        <taxon>Candidatus Amesiibacteriota</taxon>
    </lineage>
</organism>
<feature type="transmembrane region" description="Helical" evidence="1">
    <location>
        <begin position="101"/>
        <end position="119"/>
    </location>
</feature>
<dbReference type="PANTHER" id="PTHR36833">
    <property type="entry name" value="SLR0610 PROTEIN-RELATED"/>
    <property type="match status" value="1"/>
</dbReference>
<reference evidence="2 3" key="1">
    <citation type="journal article" date="2015" name="Nature">
        <title>rRNA introns, odd ribosomes, and small enigmatic genomes across a large radiation of phyla.</title>
        <authorList>
            <person name="Brown C.T."/>
            <person name="Hug L.A."/>
            <person name="Thomas B.C."/>
            <person name="Sharon I."/>
            <person name="Castelle C.J."/>
            <person name="Singh A."/>
            <person name="Wilkins M.J."/>
            <person name="Williams K.H."/>
            <person name="Banfield J.F."/>
        </authorList>
    </citation>
    <scope>NUCLEOTIDE SEQUENCE [LARGE SCALE GENOMIC DNA]</scope>
</reference>
<feature type="transmembrane region" description="Helical" evidence="1">
    <location>
        <begin position="12"/>
        <end position="32"/>
    </location>
</feature>
<dbReference type="InterPro" id="IPR010390">
    <property type="entry name" value="ABC-2_transporter-like"/>
</dbReference>
<evidence type="ECO:0000313" key="3">
    <source>
        <dbReference type="Proteomes" id="UP000034264"/>
    </source>
</evidence>
<name>A0A0G1PC88_9BACT</name>
<dbReference type="Proteomes" id="UP000034264">
    <property type="component" value="Unassembled WGS sequence"/>
</dbReference>
<protein>
    <submittedName>
        <fullName evidence="2">Uncharacterized protein</fullName>
    </submittedName>
</protein>
<sequence length="246" mass="27792">MSEMTHKGNFLTWIAVHSISLLTLIIFFKLVYTNVAQINGWSQYQSLLVLGTGTLITGLGSLTFFPFMYGFSREIQKGEFDFKLAKPLNILFQSAFRWVDIEDLIVTPNAILLIIYSVLQLHPQNLLPNTIGYIVLLTSSMLFLFSILTLIQSLAFRFIQINSVTDFYWSIVNITKYPAKAIKNVSQIALYALVPLAIISSVPSEVLMGKWEPVWIIGSLTLAITSFIISRQVFMFSLRHYSSASS</sequence>
<comment type="caution">
    <text evidence="2">The sequence shown here is derived from an EMBL/GenBank/DDBJ whole genome shotgun (WGS) entry which is preliminary data.</text>
</comment>
<dbReference type="AlphaFoldDB" id="A0A0G1PC88"/>
<dbReference type="Pfam" id="PF06182">
    <property type="entry name" value="ABC2_membrane_6"/>
    <property type="match status" value="1"/>
</dbReference>
<dbReference type="EMBL" id="LCKS01000004">
    <property type="protein sequence ID" value="KKU03013.1"/>
    <property type="molecule type" value="Genomic_DNA"/>
</dbReference>
<feature type="transmembrane region" description="Helical" evidence="1">
    <location>
        <begin position="214"/>
        <end position="234"/>
    </location>
</feature>
<evidence type="ECO:0000313" key="2">
    <source>
        <dbReference type="EMBL" id="KKU03013.1"/>
    </source>
</evidence>
<keyword evidence="1" id="KW-1133">Transmembrane helix</keyword>
<feature type="transmembrane region" description="Helical" evidence="1">
    <location>
        <begin position="44"/>
        <end position="67"/>
    </location>
</feature>
<keyword evidence="1" id="KW-0812">Transmembrane</keyword>
<evidence type="ECO:0000256" key="1">
    <source>
        <dbReference type="SAM" id="Phobius"/>
    </source>
</evidence>